<protein>
    <submittedName>
        <fullName evidence="2">Uncharacterized protein</fullName>
    </submittedName>
</protein>
<feature type="transmembrane region" description="Helical" evidence="1">
    <location>
        <begin position="162"/>
        <end position="180"/>
    </location>
</feature>
<gene>
    <name evidence="2" type="ORF">OCHUTO_0921</name>
</gene>
<dbReference type="AlphaFoldDB" id="A0A0F3MHZ7"/>
<feature type="non-terminal residue" evidence="2">
    <location>
        <position position="223"/>
    </location>
</feature>
<keyword evidence="1" id="KW-0472">Membrane</keyword>
<sequence>MNILRTLLILIVLFTFNNVYAVEYELQDNKLLEIEIAEYGPTRLSLKSDKINNIFAYPQDAAEMVIHNSGCIFVVPQQGKNKLYLTLISENETIQDLKLIFVSKNPSPVMLIKTSDSESIEFPNGPLDKVDSLSSGKLKTIGISSATILSSIWAIARGNIKLAGVMVAIGIVLGLFLNWLASGVKINWRLELKNLNAKQFIYKVIIQDKPVISLVGVAILVTF</sequence>
<evidence type="ECO:0000313" key="3">
    <source>
        <dbReference type="Proteomes" id="UP000033616"/>
    </source>
</evidence>
<dbReference type="Proteomes" id="UP000033616">
    <property type="component" value="Unassembled WGS sequence"/>
</dbReference>
<organism evidence="2 3">
    <name type="scientific">Orientia chuto str. Dubai</name>
    <dbReference type="NCBI Taxonomy" id="1359168"/>
    <lineage>
        <taxon>Bacteria</taxon>
        <taxon>Pseudomonadati</taxon>
        <taxon>Pseudomonadota</taxon>
        <taxon>Alphaproteobacteria</taxon>
        <taxon>Rickettsiales</taxon>
        <taxon>Rickettsiaceae</taxon>
        <taxon>Rickettsieae</taxon>
        <taxon>Orientia</taxon>
    </lineage>
</organism>
<comment type="caution">
    <text evidence="2">The sequence shown here is derived from an EMBL/GenBank/DDBJ whole genome shotgun (WGS) entry which is preliminary data.</text>
</comment>
<keyword evidence="1" id="KW-1133">Transmembrane helix</keyword>
<accession>A0A0F3MHZ7</accession>
<name>A0A0F3MHZ7_9RICK</name>
<evidence type="ECO:0000256" key="1">
    <source>
        <dbReference type="SAM" id="Phobius"/>
    </source>
</evidence>
<reference evidence="2 3" key="1">
    <citation type="submission" date="2015-02" db="EMBL/GenBank/DDBJ databases">
        <title>Genome Sequencing of Rickettsiales.</title>
        <authorList>
            <person name="Daugherty S.C."/>
            <person name="Su Q."/>
            <person name="Abolude K."/>
            <person name="Beier-Sexton M."/>
            <person name="Carlyon J.A."/>
            <person name="Carter R."/>
            <person name="Day N.P."/>
            <person name="Dumler S.J."/>
            <person name="Dyachenko V."/>
            <person name="Godinez A."/>
            <person name="Kurtti T.J."/>
            <person name="Lichay M."/>
            <person name="Mullins K.E."/>
            <person name="Ott S."/>
            <person name="Pappas-Brown V."/>
            <person name="Paris D.H."/>
            <person name="Patel P."/>
            <person name="Richards A.L."/>
            <person name="Sadzewicz L."/>
            <person name="Sears K."/>
            <person name="Seidman D."/>
            <person name="Sengamalay N."/>
            <person name="Stenos J."/>
            <person name="Tallon L.J."/>
            <person name="Vincent G."/>
            <person name="Fraser C.M."/>
            <person name="Munderloh U."/>
            <person name="Dunning-Hotopp J.C."/>
        </authorList>
    </citation>
    <scope>NUCLEOTIDE SEQUENCE [LARGE SCALE GENOMIC DNA]</scope>
    <source>
        <strain evidence="2 3">Fuller</strain>
    </source>
</reference>
<evidence type="ECO:0000313" key="2">
    <source>
        <dbReference type="EMBL" id="KJV55281.1"/>
    </source>
</evidence>
<keyword evidence="3" id="KW-1185">Reference proteome</keyword>
<proteinExistence type="predicted"/>
<dbReference type="EMBL" id="LANP01000025">
    <property type="protein sequence ID" value="KJV55281.1"/>
    <property type="molecule type" value="Genomic_DNA"/>
</dbReference>
<keyword evidence="1" id="KW-0812">Transmembrane</keyword>